<feature type="compositionally biased region" description="Low complexity" evidence="1">
    <location>
        <begin position="189"/>
        <end position="211"/>
    </location>
</feature>
<feature type="compositionally biased region" description="Polar residues" evidence="1">
    <location>
        <begin position="140"/>
        <end position="180"/>
    </location>
</feature>
<evidence type="ECO:0000256" key="1">
    <source>
        <dbReference type="SAM" id="MobiDB-lite"/>
    </source>
</evidence>
<reference evidence="2" key="1">
    <citation type="submission" date="2020-06" db="EMBL/GenBank/DDBJ databases">
        <authorList>
            <consortium name="Plant Systems Biology data submission"/>
        </authorList>
    </citation>
    <scope>NUCLEOTIDE SEQUENCE</scope>
    <source>
        <strain evidence="2">D6</strain>
    </source>
</reference>
<keyword evidence="3" id="KW-1185">Reference proteome</keyword>
<organism evidence="2 3">
    <name type="scientific">Seminavis robusta</name>
    <dbReference type="NCBI Taxonomy" id="568900"/>
    <lineage>
        <taxon>Eukaryota</taxon>
        <taxon>Sar</taxon>
        <taxon>Stramenopiles</taxon>
        <taxon>Ochrophyta</taxon>
        <taxon>Bacillariophyta</taxon>
        <taxon>Bacillariophyceae</taxon>
        <taxon>Bacillariophycidae</taxon>
        <taxon>Naviculales</taxon>
        <taxon>Naviculaceae</taxon>
        <taxon>Seminavis</taxon>
    </lineage>
</organism>
<dbReference type="EMBL" id="CAICTM010002097">
    <property type="protein sequence ID" value="CAB9527888.1"/>
    <property type="molecule type" value="Genomic_DNA"/>
</dbReference>
<feature type="compositionally biased region" description="Polar residues" evidence="1">
    <location>
        <begin position="327"/>
        <end position="347"/>
    </location>
</feature>
<protein>
    <submittedName>
        <fullName evidence="2">Inherit from NOG: Serine repeat antigen</fullName>
    </submittedName>
</protein>
<comment type="caution">
    <text evidence="2">The sequence shown here is derived from an EMBL/GenBank/DDBJ whole genome shotgun (WGS) entry which is preliminary data.</text>
</comment>
<name>A0A9N8HUJ7_9STRA</name>
<feature type="region of interest" description="Disordered" evidence="1">
    <location>
        <begin position="327"/>
        <end position="374"/>
    </location>
</feature>
<proteinExistence type="predicted"/>
<evidence type="ECO:0000313" key="2">
    <source>
        <dbReference type="EMBL" id="CAB9527888.1"/>
    </source>
</evidence>
<feature type="region of interest" description="Disordered" evidence="1">
    <location>
        <begin position="1"/>
        <end position="212"/>
    </location>
</feature>
<dbReference type="AlphaFoldDB" id="A0A9N8HUJ7"/>
<feature type="compositionally biased region" description="Low complexity" evidence="1">
    <location>
        <begin position="49"/>
        <end position="64"/>
    </location>
</feature>
<accession>A0A9N8HUJ7</accession>
<feature type="compositionally biased region" description="Low complexity" evidence="1">
    <location>
        <begin position="89"/>
        <end position="106"/>
    </location>
</feature>
<gene>
    <name evidence="2" type="ORF">SEMRO_2099_G314440.1</name>
</gene>
<sequence length="388" mass="39641">MPSASGNAGGSPTGGGSPLSPSSTQIPVPPSTSQSPAAGGNPPVTDSMPTTATTASNPTSNPAAVDGRNQGDAPSQPNDGAPSLAPELTVEPTLEPSVTTTSEPTAAPTPDPTTEPTAEPTPSPTAEPTTETTPDPTLSINTSPKTPNPTTEPTAQPSADMTPDSTPTASVTSIPTTQQDPSPTPNSSPEPSLLPSSVGSSTSSPSACTPPFVSTESEYAVTFNGDLSSVPDSNLTTAFKSAHETLPQDECTPWLDNVVVQSRSVGAGSGRRLQQESTTLVIFLTNSTHPTDVVFLGTTVRETAFLEAFTISLDTPGVSAASITFQSQQPSVTPGNPSGSPTTVTPKQDSRKSFCLSHHRQSNKAPHCYPGKSPVFPPPDIQLVVRLQ</sequence>
<feature type="compositionally biased region" description="Gly residues" evidence="1">
    <location>
        <begin position="7"/>
        <end position="17"/>
    </location>
</feature>
<evidence type="ECO:0000313" key="3">
    <source>
        <dbReference type="Proteomes" id="UP001153069"/>
    </source>
</evidence>
<feature type="compositionally biased region" description="Pro residues" evidence="1">
    <location>
        <begin position="107"/>
        <end position="125"/>
    </location>
</feature>
<dbReference type="Proteomes" id="UP001153069">
    <property type="component" value="Unassembled WGS sequence"/>
</dbReference>
<feature type="compositionally biased region" description="Low complexity" evidence="1">
    <location>
        <begin position="126"/>
        <end position="139"/>
    </location>
</feature>